<feature type="domain" description="Heterokaryon incompatibility" evidence="2">
    <location>
        <begin position="85"/>
        <end position="188"/>
    </location>
</feature>
<reference evidence="4" key="2">
    <citation type="submission" date="2015-01" db="EMBL/GenBank/DDBJ databases">
        <title>Evolutionary Origins and Diversification of the Mycorrhizal Mutualists.</title>
        <authorList>
            <consortium name="DOE Joint Genome Institute"/>
            <consortium name="Mycorrhizal Genomics Consortium"/>
            <person name="Kohler A."/>
            <person name="Kuo A."/>
            <person name="Nagy L.G."/>
            <person name="Floudas D."/>
            <person name="Copeland A."/>
            <person name="Barry K.W."/>
            <person name="Cichocki N."/>
            <person name="Veneault-Fourrey C."/>
            <person name="LaButti K."/>
            <person name="Lindquist E.A."/>
            <person name="Lipzen A."/>
            <person name="Lundell T."/>
            <person name="Morin E."/>
            <person name="Murat C."/>
            <person name="Riley R."/>
            <person name="Ohm R."/>
            <person name="Sun H."/>
            <person name="Tunlid A."/>
            <person name="Henrissat B."/>
            <person name="Grigoriev I.V."/>
            <person name="Hibbett D.S."/>
            <person name="Martin F."/>
        </authorList>
    </citation>
    <scope>NUCLEOTIDE SEQUENCE [LARGE SCALE GENOMIC DNA]</scope>
    <source>
        <strain evidence="4">Zn</strain>
    </source>
</reference>
<dbReference type="STRING" id="913774.A0A0C3H1T7"/>
<dbReference type="PANTHER" id="PTHR33112">
    <property type="entry name" value="DOMAIN PROTEIN, PUTATIVE-RELATED"/>
    <property type="match status" value="1"/>
</dbReference>
<dbReference type="EMBL" id="KN832884">
    <property type="protein sequence ID" value="KIM96476.1"/>
    <property type="molecule type" value="Genomic_DNA"/>
</dbReference>
<dbReference type="InterPro" id="IPR010730">
    <property type="entry name" value="HET"/>
</dbReference>
<evidence type="ECO:0000259" key="2">
    <source>
        <dbReference type="Pfam" id="PF06985"/>
    </source>
</evidence>
<evidence type="ECO:0000256" key="1">
    <source>
        <dbReference type="SAM" id="MobiDB-lite"/>
    </source>
</evidence>
<dbReference type="HOGENOM" id="CLU_102622_1_1_1"/>
<dbReference type="Pfam" id="PF06985">
    <property type="entry name" value="HET"/>
    <property type="match status" value="1"/>
</dbReference>
<keyword evidence="4" id="KW-1185">Reference proteome</keyword>
<dbReference type="AlphaFoldDB" id="A0A0C3H1T7"/>
<evidence type="ECO:0000313" key="4">
    <source>
        <dbReference type="Proteomes" id="UP000054321"/>
    </source>
</evidence>
<sequence length="191" mass="21318">MERKAGKSKGQETSTGAQSRFLPSVPDLDYTLKIVRNWIKECESHQELCAVAADIKLPTRILDLGSTDSSKVKLLTFTSGLKGPYICLSYCWGKSQNLPSREPLQTNESNCSTWTEGIPWSLFPRTFQDAIAFTRGLGLRYLWIDALCIMQGNSADWIRESARMASIYSNSYLTIAATAGPNPEHGLFFPR</sequence>
<gene>
    <name evidence="3" type="ORF">OIDMADRAFT_132047</name>
</gene>
<protein>
    <recommendedName>
        <fullName evidence="2">Heterokaryon incompatibility domain-containing protein</fullName>
    </recommendedName>
</protein>
<organism evidence="3 4">
    <name type="scientific">Oidiodendron maius (strain Zn)</name>
    <dbReference type="NCBI Taxonomy" id="913774"/>
    <lineage>
        <taxon>Eukaryota</taxon>
        <taxon>Fungi</taxon>
        <taxon>Dikarya</taxon>
        <taxon>Ascomycota</taxon>
        <taxon>Pezizomycotina</taxon>
        <taxon>Leotiomycetes</taxon>
        <taxon>Leotiomycetes incertae sedis</taxon>
        <taxon>Myxotrichaceae</taxon>
        <taxon>Oidiodendron</taxon>
    </lineage>
</organism>
<evidence type="ECO:0000313" key="3">
    <source>
        <dbReference type="EMBL" id="KIM96476.1"/>
    </source>
</evidence>
<reference evidence="3 4" key="1">
    <citation type="submission" date="2014-04" db="EMBL/GenBank/DDBJ databases">
        <authorList>
            <consortium name="DOE Joint Genome Institute"/>
            <person name="Kuo A."/>
            <person name="Martino E."/>
            <person name="Perotto S."/>
            <person name="Kohler A."/>
            <person name="Nagy L.G."/>
            <person name="Floudas D."/>
            <person name="Copeland A."/>
            <person name="Barry K.W."/>
            <person name="Cichocki N."/>
            <person name="Veneault-Fourrey C."/>
            <person name="LaButti K."/>
            <person name="Lindquist E.A."/>
            <person name="Lipzen A."/>
            <person name="Lundell T."/>
            <person name="Morin E."/>
            <person name="Murat C."/>
            <person name="Sun H."/>
            <person name="Tunlid A."/>
            <person name="Henrissat B."/>
            <person name="Grigoriev I.V."/>
            <person name="Hibbett D.S."/>
            <person name="Martin F."/>
            <person name="Nordberg H.P."/>
            <person name="Cantor M.N."/>
            <person name="Hua S.X."/>
        </authorList>
    </citation>
    <scope>NUCLEOTIDE SEQUENCE [LARGE SCALE GENOMIC DNA]</scope>
    <source>
        <strain evidence="3 4">Zn</strain>
    </source>
</reference>
<proteinExistence type="predicted"/>
<feature type="non-terminal residue" evidence="3">
    <location>
        <position position="191"/>
    </location>
</feature>
<dbReference type="InParanoid" id="A0A0C3H1T7"/>
<name>A0A0C3H1T7_OIDMZ</name>
<dbReference type="Proteomes" id="UP000054321">
    <property type="component" value="Unassembled WGS sequence"/>
</dbReference>
<accession>A0A0C3H1T7</accession>
<feature type="region of interest" description="Disordered" evidence="1">
    <location>
        <begin position="1"/>
        <end position="20"/>
    </location>
</feature>
<dbReference type="OrthoDB" id="5347061at2759"/>
<dbReference type="PANTHER" id="PTHR33112:SF16">
    <property type="entry name" value="HETEROKARYON INCOMPATIBILITY DOMAIN-CONTAINING PROTEIN"/>
    <property type="match status" value="1"/>
</dbReference>